<dbReference type="HOGENOM" id="CLU_1883185_0_0_12"/>
<evidence type="ECO:0000256" key="1">
    <source>
        <dbReference type="SAM" id="Phobius"/>
    </source>
</evidence>
<sequence length="145" mass="16573">MIQSLDKGYHLHRKNRIVFFIFCIGFIVGTVSHTIDILNLGFLGYTFAPFALNVFWTSLVFFDPLVILLLFLNLRIAILLAIIVMIFDITINLTYGIVASHTPILLGLITQIPFGIFVGFTAKELYHYKTWKEFLKIEPTGSMIE</sequence>
<dbReference type="RefSeq" id="WP_012476577.1">
    <property type="nucleotide sequence ID" value="NC_010843.1"/>
</dbReference>
<gene>
    <name evidence="2" type="ordered locus">LEPBI_II0103</name>
</gene>
<dbReference type="KEGG" id="lbi:LEPBI_II0103"/>
<feature type="transmembrane region" description="Helical" evidence="1">
    <location>
        <begin position="17"/>
        <end position="35"/>
    </location>
</feature>
<dbReference type="BioCyc" id="LBIF456481:LEPBI_RS17585-MONOMER"/>
<dbReference type="EMBL" id="CP000787">
    <property type="protein sequence ID" value="ABZ99639.1"/>
    <property type="molecule type" value="Genomic_DNA"/>
</dbReference>
<dbReference type="Proteomes" id="UP000001847">
    <property type="component" value="Chromosome II"/>
</dbReference>
<dbReference type="AlphaFoldDB" id="B0STV5"/>
<proteinExistence type="predicted"/>
<reference evidence="2 3" key="1">
    <citation type="journal article" date="2008" name="PLoS ONE">
        <title>Genome sequence of the saprophyte Leptospira biflexa provides insights into the evolution of Leptospira and the pathogenesis of leptospirosis.</title>
        <authorList>
            <person name="Picardeau M."/>
            <person name="Bulach D.M."/>
            <person name="Bouchier C."/>
            <person name="Zuerner R.L."/>
            <person name="Zidane N."/>
            <person name="Wilson P.J."/>
            <person name="Creno S."/>
            <person name="Kuczek E.S."/>
            <person name="Bommezzadri S."/>
            <person name="Davis J.C."/>
            <person name="McGrath A."/>
            <person name="Johnson M.J."/>
            <person name="Boursaux-Eude C."/>
            <person name="Seemann T."/>
            <person name="Rouy Z."/>
            <person name="Coppel R.L."/>
            <person name="Rood J.I."/>
            <person name="Lajus A."/>
            <person name="Davies J.K."/>
            <person name="Medigue C."/>
            <person name="Adler B."/>
        </authorList>
    </citation>
    <scope>NUCLEOTIDE SEQUENCE [LARGE SCALE GENOMIC DNA]</scope>
    <source>
        <strain evidence="3">Patoc 1 / ATCC 23582 / Paris</strain>
    </source>
</reference>
<keyword evidence="1" id="KW-1133">Transmembrane helix</keyword>
<protein>
    <submittedName>
        <fullName evidence="2">Uncharacterized protein</fullName>
    </submittedName>
</protein>
<accession>B0STV5</accession>
<keyword evidence="3" id="KW-1185">Reference proteome</keyword>
<feature type="transmembrane region" description="Helical" evidence="1">
    <location>
        <begin position="47"/>
        <end position="71"/>
    </location>
</feature>
<dbReference type="STRING" id="456481.LEPBI_II0103"/>
<feature type="transmembrane region" description="Helical" evidence="1">
    <location>
        <begin position="78"/>
        <end position="98"/>
    </location>
</feature>
<name>B0STV5_LEPBP</name>
<keyword evidence="1" id="KW-0812">Transmembrane</keyword>
<evidence type="ECO:0000313" key="3">
    <source>
        <dbReference type="Proteomes" id="UP000001847"/>
    </source>
</evidence>
<feature type="transmembrane region" description="Helical" evidence="1">
    <location>
        <begin position="104"/>
        <end position="122"/>
    </location>
</feature>
<keyword evidence="1" id="KW-0472">Membrane</keyword>
<evidence type="ECO:0000313" key="2">
    <source>
        <dbReference type="EMBL" id="ABZ99639.1"/>
    </source>
</evidence>
<organism evidence="2 3">
    <name type="scientific">Leptospira biflexa serovar Patoc (strain Patoc 1 / ATCC 23582 / Paris)</name>
    <dbReference type="NCBI Taxonomy" id="456481"/>
    <lineage>
        <taxon>Bacteria</taxon>
        <taxon>Pseudomonadati</taxon>
        <taxon>Spirochaetota</taxon>
        <taxon>Spirochaetia</taxon>
        <taxon>Leptospirales</taxon>
        <taxon>Leptospiraceae</taxon>
        <taxon>Leptospira</taxon>
    </lineage>
</organism>